<accession>A2SR84</accession>
<dbReference type="KEGG" id="mla:Mlab_0668"/>
<reference evidence="1 2" key="1">
    <citation type="journal article" date="2009" name="Stand. Genomic Sci.">
        <title>Complete genome sequence of Methanocorpusculum labreanum type strain Z.</title>
        <authorList>
            <person name="Anderson I.J."/>
            <person name="Sieprawska-Lupa M."/>
            <person name="Goltsman E."/>
            <person name="Lapidus A."/>
            <person name="Copeland A."/>
            <person name="Glavina Del Rio T."/>
            <person name="Tice H."/>
            <person name="Dalin E."/>
            <person name="Barry K."/>
            <person name="Pitluck S."/>
            <person name="Hauser L."/>
            <person name="Land M."/>
            <person name="Lucas S."/>
            <person name="Richardson P."/>
            <person name="Whitman W.B."/>
            <person name="Kyrpides N.C."/>
        </authorList>
    </citation>
    <scope>NUCLEOTIDE SEQUENCE [LARGE SCALE GENOMIC DNA]</scope>
    <source>
        <strain evidence="2">ATCC 43576 / DSM 4855 / Z</strain>
    </source>
</reference>
<dbReference type="OrthoDB" id="117854at2157"/>
<gene>
    <name evidence="1" type="ordered locus">Mlab_0668</name>
</gene>
<dbReference type="RefSeq" id="WP_011833041.1">
    <property type="nucleotide sequence ID" value="NC_008942.1"/>
</dbReference>
<evidence type="ECO:0000313" key="1">
    <source>
        <dbReference type="EMBL" id="ABN06840.1"/>
    </source>
</evidence>
<dbReference type="STRING" id="410358.Mlab_0668"/>
<keyword evidence="2" id="KW-1185">Reference proteome</keyword>
<dbReference type="EMBL" id="CP000559">
    <property type="protein sequence ID" value="ABN06840.1"/>
    <property type="molecule type" value="Genomic_DNA"/>
</dbReference>
<proteinExistence type="predicted"/>
<dbReference type="GeneID" id="4795176"/>
<evidence type="ECO:0000313" key="2">
    <source>
        <dbReference type="Proteomes" id="UP000000365"/>
    </source>
</evidence>
<dbReference type="eggNOG" id="arCOG03445">
    <property type="taxonomic scope" value="Archaea"/>
</dbReference>
<dbReference type="HOGENOM" id="CLU_1357904_0_0_2"/>
<name>A2SR84_METLZ</name>
<dbReference type="AlphaFoldDB" id="A2SR84"/>
<sequence>MILHDAVKKLHDVAHGMGTEDGDLVYISKPENHICQFCSGSCLQVCFGGRVAEIASTEPFCAKMRLENLYDAPLKSPKTKAAAAGALTVVTGFLMLIRNLGPCPTVNFEDCHEELVQHLSGKNVYILGSDIPGIQQALLLEDADVVLVTGDALLNTDHLEEIDEAILLKKELLFLGPSCAGVAALLGKKAWCPYGT</sequence>
<dbReference type="Proteomes" id="UP000000365">
    <property type="component" value="Chromosome"/>
</dbReference>
<protein>
    <submittedName>
        <fullName evidence="1">Uncharacterized protein</fullName>
    </submittedName>
</protein>
<organism evidence="1 2">
    <name type="scientific">Methanocorpusculum labreanum (strain ATCC 43576 / DSM 4855 / Z)</name>
    <dbReference type="NCBI Taxonomy" id="410358"/>
    <lineage>
        <taxon>Archaea</taxon>
        <taxon>Methanobacteriati</taxon>
        <taxon>Methanobacteriota</taxon>
        <taxon>Stenosarchaea group</taxon>
        <taxon>Methanomicrobia</taxon>
        <taxon>Methanomicrobiales</taxon>
        <taxon>Methanocorpusculaceae</taxon>
        <taxon>Methanocorpusculum</taxon>
    </lineage>
</organism>